<sequence length="352" mass="40147">MKENLKNKVKILPITRLEKTALKNKIFNSLDRNNPRKRYKFLAIAAMVSVVFCATFYLMFFNNYSSSSSITEFVNSTEEIDFSKAGEIVLILGNGENLEIEEDKSNIQYSNSGKTITIGGQKEIKQEISRNNKKAFNTIMIPYGKRSKIMLSDGTTVWLNSGSKLVYPVAFNSDRREVYLEGEAIFDVSHDKNHPFIVLSSDQEIEVLGTVFGVTNYTDERAIKTVLKSGSVQISYHNDPSHLYTDKIKITPGTKATYNKSTKSIVSEKVNVDNYFSWREGVLVFQNNDLEYVINRISKFYNMDVEIQNKELLKERFSGSLDLNESIHKVIENIALSTNLNYIIKDDKVIIN</sequence>
<dbReference type="Pfam" id="PF16344">
    <property type="entry name" value="FecR_C"/>
    <property type="match status" value="1"/>
</dbReference>
<evidence type="ECO:0000313" key="4">
    <source>
        <dbReference type="EMBL" id="MFB9054030.1"/>
    </source>
</evidence>
<dbReference type="InterPro" id="IPR012373">
    <property type="entry name" value="Ferrdict_sens_TM"/>
</dbReference>
<keyword evidence="5" id="KW-1185">Reference proteome</keyword>
<evidence type="ECO:0000259" key="2">
    <source>
        <dbReference type="Pfam" id="PF04773"/>
    </source>
</evidence>
<dbReference type="Pfam" id="PF04773">
    <property type="entry name" value="FecR"/>
    <property type="match status" value="1"/>
</dbReference>
<feature type="domain" description="Protein FecR C-terminal" evidence="3">
    <location>
        <begin position="283"/>
        <end position="351"/>
    </location>
</feature>
<dbReference type="Proteomes" id="UP001589605">
    <property type="component" value="Unassembled WGS sequence"/>
</dbReference>
<dbReference type="InterPro" id="IPR006860">
    <property type="entry name" value="FecR"/>
</dbReference>
<evidence type="ECO:0000259" key="3">
    <source>
        <dbReference type="Pfam" id="PF16344"/>
    </source>
</evidence>
<dbReference type="RefSeq" id="WP_382383425.1">
    <property type="nucleotide sequence ID" value="NZ_JBHMEZ010000012.1"/>
</dbReference>
<reference evidence="4 5" key="1">
    <citation type="submission" date="2024-09" db="EMBL/GenBank/DDBJ databases">
        <authorList>
            <person name="Sun Q."/>
            <person name="Mori K."/>
        </authorList>
    </citation>
    <scope>NUCLEOTIDE SEQUENCE [LARGE SCALE GENOMIC DNA]</scope>
    <source>
        <strain evidence="4 5">CECT 8286</strain>
    </source>
</reference>
<dbReference type="EMBL" id="JBHMEZ010000012">
    <property type="protein sequence ID" value="MFB9054030.1"/>
    <property type="molecule type" value="Genomic_DNA"/>
</dbReference>
<dbReference type="PANTHER" id="PTHR30273:SF2">
    <property type="entry name" value="PROTEIN FECR"/>
    <property type="match status" value="1"/>
</dbReference>
<protein>
    <submittedName>
        <fullName evidence="4">FecR family protein</fullName>
    </submittedName>
</protein>
<comment type="caution">
    <text evidence="4">The sequence shown here is derived from an EMBL/GenBank/DDBJ whole genome shotgun (WGS) entry which is preliminary data.</text>
</comment>
<name>A0ABV5F3L3_9FLAO</name>
<dbReference type="PANTHER" id="PTHR30273">
    <property type="entry name" value="PERIPLASMIC SIGNAL SENSOR AND SIGMA FACTOR ACTIVATOR FECR-RELATED"/>
    <property type="match status" value="1"/>
</dbReference>
<keyword evidence="1" id="KW-0812">Transmembrane</keyword>
<gene>
    <name evidence="4" type="ORF">ACFFVB_13160</name>
</gene>
<accession>A0ABV5F3L3</accession>
<feature type="transmembrane region" description="Helical" evidence="1">
    <location>
        <begin position="41"/>
        <end position="60"/>
    </location>
</feature>
<evidence type="ECO:0000313" key="5">
    <source>
        <dbReference type="Proteomes" id="UP001589605"/>
    </source>
</evidence>
<proteinExistence type="predicted"/>
<organism evidence="4 5">
    <name type="scientific">Formosa undariae</name>
    <dbReference type="NCBI Taxonomy" id="1325436"/>
    <lineage>
        <taxon>Bacteria</taxon>
        <taxon>Pseudomonadati</taxon>
        <taxon>Bacteroidota</taxon>
        <taxon>Flavobacteriia</taxon>
        <taxon>Flavobacteriales</taxon>
        <taxon>Flavobacteriaceae</taxon>
        <taxon>Formosa</taxon>
    </lineage>
</organism>
<keyword evidence="1" id="KW-1133">Transmembrane helix</keyword>
<feature type="domain" description="FecR protein" evidence="2">
    <location>
        <begin position="142"/>
        <end position="232"/>
    </location>
</feature>
<dbReference type="Gene3D" id="2.60.120.1440">
    <property type="match status" value="1"/>
</dbReference>
<keyword evidence="1" id="KW-0472">Membrane</keyword>
<dbReference type="InterPro" id="IPR032508">
    <property type="entry name" value="FecR_C"/>
</dbReference>
<dbReference type="Gene3D" id="3.55.50.30">
    <property type="match status" value="1"/>
</dbReference>
<evidence type="ECO:0000256" key="1">
    <source>
        <dbReference type="SAM" id="Phobius"/>
    </source>
</evidence>